<dbReference type="CDD" id="cd09917">
    <property type="entry name" value="F-box_SF"/>
    <property type="match status" value="1"/>
</dbReference>
<gene>
    <name evidence="2" type="ORF">EIP91_010279</name>
</gene>
<dbReference type="InterPro" id="IPR001810">
    <property type="entry name" value="F-box_dom"/>
</dbReference>
<protein>
    <recommendedName>
        <fullName evidence="1">F-box domain-containing protein</fullName>
    </recommendedName>
</protein>
<sequence>MSTSFLGSPHRTAKSKIPKTNSIADLISKVTIKPDETHVFLEKILYNHVIHEVIFRYLSPLELLRLCRTCRLARTLIQAFMKRTFNINRFLERYFADPVAFRSLQARTGTLVSGSSALQFLARLFYPESDLDLYVQSACDKEVMDWLLQEGYVFVPNAKQPRDLDEAIAVAKEGAFRGEFFMVNPHDEYEDDSIEAVYTFTKQIDRGSSVTKLKVQCIVARQATMHVILSFHSTCVMNVISHNMAYCLYPRATLHDNRTLVCGSELSPGRPEALKKYEGRGYEVVRIKNHTIPSSLASFPHSGSRYMGDSMCWTVPLDTSGIQGRRHYPEKHPVVSHDPIVVASWFLAIGADSIHGAEMAFNVFAHNALYFSYVLDYGVYDDDMARMVVQFSRERRLGDQEFMEKLISSRPQKLIKK</sequence>
<evidence type="ECO:0000313" key="3">
    <source>
        <dbReference type="Proteomes" id="UP000292702"/>
    </source>
</evidence>
<proteinExistence type="predicted"/>
<reference evidence="2 3" key="1">
    <citation type="submission" date="2018-11" db="EMBL/GenBank/DDBJ databases">
        <title>Genome assembly of Steccherinum ochraceum LE-BIN_3174, the white-rot fungus of the Steccherinaceae family (The Residual Polyporoid clade, Polyporales, Basidiomycota).</title>
        <authorList>
            <person name="Fedorova T.V."/>
            <person name="Glazunova O.A."/>
            <person name="Landesman E.O."/>
            <person name="Moiseenko K.V."/>
            <person name="Psurtseva N.V."/>
            <person name="Savinova O.S."/>
            <person name="Shakhova N.V."/>
            <person name="Tyazhelova T.V."/>
            <person name="Vasina D.V."/>
        </authorList>
    </citation>
    <scope>NUCLEOTIDE SEQUENCE [LARGE SCALE GENOMIC DNA]</scope>
    <source>
        <strain evidence="2 3">LE-BIN_3174</strain>
    </source>
</reference>
<dbReference type="Pfam" id="PF00646">
    <property type="entry name" value="F-box"/>
    <property type="match status" value="1"/>
</dbReference>
<dbReference type="OrthoDB" id="3041043at2759"/>
<comment type="caution">
    <text evidence="2">The sequence shown here is derived from an EMBL/GenBank/DDBJ whole genome shotgun (WGS) entry which is preliminary data.</text>
</comment>
<dbReference type="EMBL" id="RWJN01000061">
    <property type="protein sequence ID" value="TCD68624.1"/>
    <property type="molecule type" value="Genomic_DNA"/>
</dbReference>
<dbReference type="AlphaFoldDB" id="A0A4R0RZE8"/>
<organism evidence="2 3">
    <name type="scientific">Steccherinum ochraceum</name>
    <dbReference type="NCBI Taxonomy" id="92696"/>
    <lineage>
        <taxon>Eukaryota</taxon>
        <taxon>Fungi</taxon>
        <taxon>Dikarya</taxon>
        <taxon>Basidiomycota</taxon>
        <taxon>Agaricomycotina</taxon>
        <taxon>Agaricomycetes</taxon>
        <taxon>Polyporales</taxon>
        <taxon>Steccherinaceae</taxon>
        <taxon>Steccherinum</taxon>
    </lineage>
</organism>
<dbReference type="STRING" id="92696.A0A4R0RZE8"/>
<evidence type="ECO:0000259" key="1">
    <source>
        <dbReference type="Pfam" id="PF00646"/>
    </source>
</evidence>
<feature type="domain" description="F-box" evidence="1">
    <location>
        <begin position="52"/>
        <end position="78"/>
    </location>
</feature>
<name>A0A4R0RZE8_9APHY</name>
<accession>A0A4R0RZE8</accession>
<evidence type="ECO:0000313" key="2">
    <source>
        <dbReference type="EMBL" id="TCD68624.1"/>
    </source>
</evidence>
<dbReference type="Proteomes" id="UP000292702">
    <property type="component" value="Unassembled WGS sequence"/>
</dbReference>
<keyword evidence="3" id="KW-1185">Reference proteome</keyword>